<keyword evidence="1" id="KW-1133">Transmembrane helix</keyword>
<sequence length="234" mass="25734">MKFGLTRLSTWLVALLAIAGFQLLIYWLDAAGQLPNPMAIHWGITMQPDGFVSVSSFALTGLIIQLALWLPTLAVDLWPKSKIRIRNLLTLVTGIVFWIVTAILFISLFIQIGAAEAATVYFPWPVFVFLLLSIPVLLVFLLSMPEVVVGENVQIRLRGLKIMSFDPEEIVSAFAGVVSARQFGGWGIRVTTRKIGFVPSKGPAVMLNLQDGTEVSIRSKDPKAIVSQIQDLIS</sequence>
<proteinExistence type="predicted"/>
<feature type="transmembrane region" description="Helical" evidence="1">
    <location>
        <begin position="122"/>
        <end position="142"/>
    </location>
</feature>
<gene>
    <name evidence="2" type="ORF">UFOPK1537_00200</name>
</gene>
<dbReference type="AlphaFoldDB" id="A0A6J6CGR7"/>
<evidence type="ECO:0000313" key="2">
    <source>
        <dbReference type="EMBL" id="CAB4549353.1"/>
    </source>
</evidence>
<feature type="transmembrane region" description="Helical" evidence="1">
    <location>
        <begin position="87"/>
        <end position="110"/>
    </location>
</feature>
<evidence type="ECO:0000256" key="1">
    <source>
        <dbReference type="SAM" id="Phobius"/>
    </source>
</evidence>
<reference evidence="2" key="1">
    <citation type="submission" date="2020-05" db="EMBL/GenBank/DDBJ databases">
        <authorList>
            <person name="Chiriac C."/>
            <person name="Salcher M."/>
            <person name="Ghai R."/>
            <person name="Kavagutti S V."/>
        </authorList>
    </citation>
    <scope>NUCLEOTIDE SEQUENCE</scope>
</reference>
<feature type="transmembrane region" description="Helical" evidence="1">
    <location>
        <begin position="50"/>
        <end position="75"/>
    </location>
</feature>
<organism evidence="2">
    <name type="scientific">freshwater metagenome</name>
    <dbReference type="NCBI Taxonomy" id="449393"/>
    <lineage>
        <taxon>unclassified sequences</taxon>
        <taxon>metagenomes</taxon>
        <taxon>ecological metagenomes</taxon>
    </lineage>
</organism>
<keyword evidence="1" id="KW-0812">Transmembrane</keyword>
<name>A0A6J6CGR7_9ZZZZ</name>
<protein>
    <submittedName>
        <fullName evidence="2">Unannotated protein</fullName>
    </submittedName>
</protein>
<keyword evidence="1" id="KW-0472">Membrane</keyword>
<dbReference type="EMBL" id="CAEZSX010000016">
    <property type="protein sequence ID" value="CAB4549353.1"/>
    <property type="molecule type" value="Genomic_DNA"/>
</dbReference>
<accession>A0A6J6CGR7</accession>
<feature type="transmembrane region" description="Helical" evidence="1">
    <location>
        <begin position="12"/>
        <end position="30"/>
    </location>
</feature>